<dbReference type="AlphaFoldDB" id="A0A562JRY9"/>
<dbReference type="RefSeq" id="WP_144543027.1">
    <property type="nucleotide sequence ID" value="NZ_CBCSDC010000024.1"/>
</dbReference>
<organism evidence="2 3">
    <name type="scientific">Cytobacillus oceanisediminis</name>
    <dbReference type="NCBI Taxonomy" id="665099"/>
    <lineage>
        <taxon>Bacteria</taxon>
        <taxon>Bacillati</taxon>
        <taxon>Bacillota</taxon>
        <taxon>Bacilli</taxon>
        <taxon>Bacillales</taxon>
        <taxon>Bacillaceae</taxon>
        <taxon>Cytobacillus</taxon>
    </lineage>
</organism>
<reference evidence="2 3" key="1">
    <citation type="journal article" date="2015" name="Stand. Genomic Sci.">
        <title>Genomic Encyclopedia of Bacterial and Archaeal Type Strains, Phase III: the genomes of soil and plant-associated and newly described type strains.</title>
        <authorList>
            <person name="Whitman W.B."/>
            <person name="Woyke T."/>
            <person name="Klenk H.P."/>
            <person name="Zhou Y."/>
            <person name="Lilburn T.G."/>
            <person name="Beck B.J."/>
            <person name="De Vos P."/>
            <person name="Vandamme P."/>
            <person name="Eisen J.A."/>
            <person name="Garrity G."/>
            <person name="Hugenholtz P."/>
            <person name="Kyrpides N.C."/>
        </authorList>
    </citation>
    <scope>NUCLEOTIDE SEQUENCE [LARGE SCALE GENOMIC DNA]</scope>
    <source>
        <strain evidence="2 3">CGMCC 1.10115</strain>
    </source>
</reference>
<evidence type="ECO:0000259" key="1">
    <source>
        <dbReference type="Pfam" id="PF01370"/>
    </source>
</evidence>
<proteinExistence type="predicted"/>
<dbReference type="EMBL" id="VLKI01000007">
    <property type="protein sequence ID" value="TWH85960.1"/>
    <property type="molecule type" value="Genomic_DNA"/>
</dbReference>
<comment type="caution">
    <text evidence="2">The sequence shown here is derived from an EMBL/GenBank/DDBJ whole genome shotgun (WGS) entry which is preliminary data.</text>
</comment>
<evidence type="ECO:0000313" key="3">
    <source>
        <dbReference type="Proteomes" id="UP000318667"/>
    </source>
</evidence>
<dbReference type="GeneID" id="65404068"/>
<keyword evidence="3" id="KW-1185">Reference proteome</keyword>
<dbReference type="Proteomes" id="UP000318667">
    <property type="component" value="Unassembled WGS sequence"/>
</dbReference>
<evidence type="ECO:0000313" key="2">
    <source>
        <dbReference type="EMBL" id="TWH85960.1"/>
    </source>
</evidence>
<dbReference type="Gene3D" id="3.40.50.720">
    <property type="entry name" value="NAD(P)-binding Rossmann-like Domain"/>
    <property type="match status" value="1"/>
</dbReference>
<dbReference type="OrthoDB" id="9809586at2"/>
<accession>A0A562JRY9</accession>
<dbReference type="Pfam" id="PF01370">
    <property type="entry name" value="Epimerase"/>
    <property type="match status" value="1"/>
</dbReference>
<dbReference type="InterPro" id="IPR001509">
    <property type="entry name" value="Epimerase_deHydtase"/>
</dbReference>
<dbReference type="SUPFAM" id="SSF51735">
    <property type="entry name" value="NAD(P)-binding Rossmann-fold domains"/>
    <property type="match status" value="1"/>
</dbReference>
<gene>
    <name evidence="2" type="ORF">IQ19_02901</name>
</gene>
<sequence length="95" mass="10915">MKILVLGGTGFFGRRLVHLLLGDGHDVTIATRGQTPDFFRDAVTRIKVDRTNHDAMMEAFGNCYYDVVYNQICFNPQDAEITEDDFMPEQYSYEI</sequence>
<protein>
    <submittedName>
        <fullName evidence="2">NAD-dependent epimerase/dehydratase family protein</fullName>
    </submittedName>
</protein>
<name>A0A562JRY9_9BACI</name>
<feature type="domain" description="NAD-dependent epimerase/dehydratase" evidence="1">
    <location>
        <begin position="3"/>
        <end position="71"/>
    </location>
</feature>
<dbReference type="InterPro" id="IPR036291">
    <property type="entry name" value="NAD(P)-bd_dom_sf"/>
</dbReference>